<evidence type="ECO:0000256" key="1">
    <source>
        <dbReference type="ARBA" id="ARBA00006601"/>
    </source>
</evidence>
<dbReference type="Gene3D" id="3.40.50.720">
    <property type="entry name" value="NAD(P)-binding Rossmann-like Domain"/>
    <property type="match status" value="2"/>
</dbReference>
<dbReference type="PIRSF" id="PIRSF500136">
    <property type="entry name" value="UDP_ManNAc_DH"/>
    <property type="match status" value="1"/>
</dbReference>
<keyword evidence="2" id="KW-0560">Oxidoreductase</keyword>
<dbReference type="InterPro" id="IPR001732">
    <property type="entry name" value="UDP-Glc/GDP-Man_DH_N"/>
</dbReference>
<dbReference type="InterPro" id="IPR028359">
    <property type="entry name" value="UDP_ManNAc/GlcNAc_DH"/>
</dbReference>
<dbReference type="SMART" id="SM00984">
    <property type="entry name" value="UDPG_MGDP_dh_C"/>
    <property type="match status" value="1"/>
</dbReference>
<evidence type="ECO:0000313" key="8">
    <source>
        <dbReference type="Proteomes" id="UP000653644"/>
    </source>
</evidence>
<dbReference type="Proteomes" id="UP000653644">
    <property type="component" value="Unassembled WGS sequence"/>
</dbReference>
<dbReference type="RefSeq" id="WP_189892038.1">
    <property type="nucleotide sequence ID" value="NZ_BMVN01000031.1"/>
</dbReference>
<dbReference type="Pfam" id="PF03721">
    <property type="entry name" value="UDPG_MGDP_dh_N"/>
    <property type="match status" value="1"/>
</dbReference>
<dbReference type="PIRSF" id="PIRSF000124">
    <property type="entry name" value="UDPglc_GDPman_dh"/>
    <property type="match status" value="1"/>
</dbReference>
<dbReference type="SUPFAM" id="SSF51735">
    <property type="entry name" value="NAD(P)-binding Rossmann-fold domains"/>
    <property type="match status" value="1"/>
</dbReference>
<evidence type="ECO:0000256" key="4">
    <source>
        <dbReference type="PIRNR" id="PIRNR000124"/>
    </source>
</evidence>
<reference evidence="8" key="1">
    <citation type="journal article" date="2019" name="Int. J. Syst. Evol. Microbiol.">
        <title>The Global Catalogue of Microorganisms (GCM) 10K type strain sequencing project: providing services to taxonomists for standard genome sequencing and annotation.</title>
        <authorList>
            <consortium name="The Broad Institute Genomics Platform"/>
            <consortium name="The Broad Institute Genome Sequencing Center for Infectious Disease"/>
            <person name="Wu L."/>
            <person name="Ma J."/>
        </authorList>
    </citation>
    <scope>NUCLEOTIDE SEQUENCE [LARGE SCALE GENOMIC DNA]</scope>
    <source>
        <strain evidence="8">JCM 4733</strain>
    </source>
</reference>
<feature type="domain" description="UDP-glucose/GDP-mannose dehydrogenase C-terminal" evidence="6">
    <location>
        <begin position="321"/>
        <end position="424"/>
    </location>
</feature>
<dbReference type="InterPro" id="IPR008927">
    <property type="entry name" value="6-PGluconate_DH-like_C_sf"/>
</dbReference>
<keyword evidence="5" id="KW-1133">Transmembrane helix</keyword>
<keyword evidence="8" id="KW-1185">Reference proteome</keyword>
<dbReference type="InterPro" id="IPR036291">
    <property type="entry name" value="NAD(P)-bd_dom_sf"/>
</dbReference>
<name>A0ABQ3D078_9ACTN</name>
<dbReference type="InterPro" id="IPR014027">
    <property type="entry name" value="UDP-Glc/GDP-Man_DH_C"/>
</dbReference>
<evidence type="ECO:0000313" key="7">
    <source>
        <dbReference type="EMBL" id="GHA52174.1"/>
    </source>
</evidence>
<evidence type="ECO:0000256" key="3">
    <source>
        <dbReference type="ARBA" id="ARBA00023027"/>
    </source>
</evidence>
<keyword evidence="5" id="KW-0812">Transmembrane</keyword>
<organism evidence="7 8">
    <name type="scientific">Streptomyces canarius</name>
    <dbReference type="NCBI Taxonomy" id="285453"/>
    <lineage>
        <taxon>Bacteria</taxon>
        <taxon>Bacillati</taxon>
        <taxon>Actinomycetota</taxon>
        <taxon>Actinomycetes</taxon>
        <taxon>Kitasatosporales</taxon>
        <taxon>Streptomycetaceae</taxon>
        <taxon>Streptomyces</taxon>
    </lineage>
</organism>
<dbReference type="SUPFAM" id="SSF52413">
    <property type="entry name" value="UDP-glucose/GDP-mannose dehydrogenase C-terminal domain"/>
    <property type="match status" value="1"/>
</dbReference>
<dbReference type="NCBIfam" id="TIGR03026">
    <property type="entry name" value="NDP-sugDHase"/>
    <property type="match status" value="1"/>
</dbReference>
<dbReference type="SUPFAM" id="SSF48179">
    <property type="entry name" value="6-phosphogluconate dehydrogenase C-terminal domain-like"/>
    <property type="match status" value="1"/>
</dbReference>
<dbReference type="Pfam" id="PF03720">
    <property type="entry name" value="UDPG_MGDP_dh_C"/>
    <property type="match status" value="1"/>
</dbReference>
<accession>A0ABQ3D078</accession>
<evidence type="ECO:0000256" key="5">
    <source>
        <dbReference type="SAM" id="Phobius"/>
    </source>
</evidence>
<dbReference type="InterPro" id="IPR017476">
    <property type="entry name" value="UDP-Glc/GDP-Man"/>
</dbReference>
<sequence length="440" mass="46795">MSDSSARRDTPLVAVIGLGYVGLTLAVSLARAGARVVGVETNPRVRTALAAKQPPLFEPGVAELLRTLPEDRFRVVDALPDGGPDAVVICVGTAVDPETKRPDLRHLEAAVEHTVAHVAEDTLVVVRSTVPVGTCRQHVLPRLRERVRRPLLAFCPERTIQGRALEELSSLPQVIGGVDERSAARAEELFALVSADRVVVSALEPAEMVKLVCNAHTDLIYGFGNEIALMADALGVDGNEVVAAANLRYPRPDLSRPGTVGGSCLTKDPYLLIHGAQAAGYHPPMVRAARAVNERVPQFVADHVLKALAEKGRPPKEAKVFVCGMAYKGRPETDDVRGTAAVEIARALRGRVGALTGHDFVVSEERTAGLGFEPVGVPEGLDGADALVLLVDHPRYAERIGIDAIRAGMRAPALVFDVWGVLAPALQDAEGVAYKRFGSG</sequence>
<evidence type="ECO:0000256" key="2">
    <source>
        <dbReference type="ARBA" id="ARBA00023002"/>
    </source>
</evidence>
<evidence type="ECO:0000259" key="6">
    <source>
        <dbReference type="SMART" id="SM00984"/>
    </source>
</evidence>
<gene>
    <name evidence="7" type="ORF">GCM10010345_65920</name>
</gene>
<proteinExistence type="inferred from homology"/>
<keyword evidence="3" id="KW-0520">NAD</keyword>
<dbReference type="PANTHER" id="PTHR43491:SF2">
    <property type="entry name" value="UDP-N-ACETYL-D-MANNOSAMINE DEHYDROGENASE"/>
    <property type="match status" value="1"/>
</dbReference>
<dbReference type="EMBL" id="BMVN01000031">
    <property type="protein sequence ID" value="GHA52174.1"/>
    <property type="molecule type" value="Genomic_DNA"/>
</dbReference>
<feature type="transmembrane region" description="Helical" evidence="5">
    <location>
        <begin position="12"/>
        <end position="34"/>
    </location>
</feature>
<comment type="similarity">
    <text evidence="1 4">Belongs to the UDP-glucose/GDP-mannose dehydrogenase family.</text>
</comment>
<dbReference type="PANTHER" id="PTHR43491">
    <property type="entry name" value="UDP-N-ACETYL-D-MANNOSAMINE DEHYDROGENASE"/>
    <property type="match status" value="1"/>
</dbReference>
<comment type="caution">
    <text evidence="7">The sequence shown here is derived from an EMBL/GenBank/DDBJ whole genome shotgun (WGS) entry which is preliminary data.</text>
</comment>
<dbReference type="InterPro" id="IPR014026">
    <property type="entry name" value="UDP-Glc/GDP-Man_DH_dimer"/>
</dbReference>
<dbReference type="Pfam" id="PF00984">
    <property type="entry name" value="UDPG_MGDP_dh"/>
    <property type="match status" value="1"/>
</dbReference>
<keyword evidence="5" id="KW-0472">Membrane</keyword>
<protein>
    <submittedName>
        <fullName evidence="7">NDP-sugar dehydrogenase</fullName>
    </submittedName>
</protein>
<dbReference type="InterPro" id="IPR036220">
    <property type="entry name" value="UDP-Glc/GDP-Man_DH_C_sf"/>
</dbReference>